<proteinExistence type="predicted"/>
<organism evidence="1 2">
    <name type="scientific">Microthlaspi erraticum</name>
    <dbReference type="NCBI Taxonomy" id="1685480"/>
    <lineage>
        <taxon>Eukaryota</taxon>
        <taxon>Viridiplantae</taxon>
        <taxon>Streptophyta</taxon>
        <taxon>Embryophyta</taxon>
        <taxon>Tracheophyta</taxon>
        <taxon>Spermatophyta</taxon>
        <taxon>Magnoliopsida</taxon>
        <taxon>eudicotyledons</taxon>
        <taxon>Gunneridae</taxon>
        <taxon>Pentapetalae</taxon>
        <taxon>rosids</taxon>
        <taxon>malvids</taxon>
        <taxon>Brassicales</taxon>
        <taxon>Brassicaceae</taxon>
        <taxon>Coluteocarpeae</taxon>
        <taxon>Microthlaspi</taxon>
    </lineage>
</organism>
<dbReference type="Proteomes" id="UP000467841">
    <property type="component" value="Unassembled WGS sequence"/>
</dbReference>
<reference evidence="1" key="1">
    <citation type="submission" date="2020-01" db="EMBL/GenBank/DDBJ databases">
        <authorList>
            <person name="Mishra B."/>
        </authorList>
    </citation>
    <scope>NUCLEOTIDE SEQUENCE [LARGE SCALE GENOMIC DNA]</scope>
</reference>
<accession>A0A6D2J527</accession>
<keyword evidence="2" id="KW-1185">Reference proteome</keyword>
<comment type="caution">
    <text evidence="1">The sequence shown here is derived from an EMBL/GenBank/DDBJ whole genome shotgun (WGS) entry which is preliminary data.</text>
</comment>
<protein>
    <submittedName>
        <fullName evidence="1">Uncharacterized protein</fullName>
    </submittedName>
</protein>
<evidence type="ECO:0000313" key="2">
    <source>
        <dbReference type="Proteomes" id="UP000467841"/>
    </source>
</evidence>
<name>A0A6D2J527_9BRAS</name>
<gene>
    <name evidence="1" type="ORF">MERR_LOCUS23820</name>
</gene>
<dbReference type="AlphaFoldDB" id="A0A6D2J527"/>
<sequence length="96" mass="10629">MSGPYKLGGNIAQTDEFRNYLDLTSRVTISLGPTDHEISGLTCLTAARSTSAATINYQDPKTKKSPSRLSKADLDPIKYTYLSTYYIRATCKDEVE</sequence>
<dbReference type="EMBL" id="CACVBM020001163">
    <property type="protein sequence ID" value="CAA7036585.1"/>
    <property type="molecule type" value="Genomic_DNA"/>
</dbReference>
<evidence type="ECO:0000313" key="1">
    <source>
        <dbReference type="EMBL" id="CAA7036585.1"/>
    </source>
</evidence>